<dbReference type="OrthoDB" id="278110at2"/>
<dbReference type="InterPro" id="IPR010708">
    <property type="entry name" value="5'(3')-deoxyribonucleotidase"/>
</dbReference>
<name>A0A4R4KCD0_9BACT</name>
<dbReference type="AlphaFoldDB" id="A0A4R4KCD0"/>
<dbReference type="RefSeq" id="WP_132117751.1">
    <property type="nucleotide sequence ID" value="NZ_SMJU01000006.1"/>
</dbReference>
<feature type="active site" description="Proton donor" evidence="2">
    <location>
        <position position="11"/>
    </location>
</feature>
<dbReference type="GO" id="GO:0009223">
    <property type="term" value="P:pyrimidine deoxyribonucleotide catabolic process"/>
    <property type="evidence" value="ECO:0007669"/>
    <property type="project" value="TreeGrafter"/>
</dbReference>
<dbReference type="Proteomes" id="UP000295706">
    <property type="component" value="Unassembled WGS sequence"/>
</dbReference>
<dbReference type="InterPro" id="IPR036412">
    <property type="entry name" value="HAD-like_sf"/>
</dbReference>
<keyword evidence="4" id="KW-1185">Reference proteome</keyword>
<evidence type="ECO:0000256" key="2">
    <source>
        <dbReference type="PIRSR" id="PIRSR610708-1"/>
    </source>
</evidence>
<dbReference type="InterPro" id="IPR023214">
    <property type="entry name" value="HAD_sf"/>
</dbReference>
<dbReference type="SUPFAM" id="SSF56784">
    <property type="entry name" value="HAD-like"/>
    <property type="match status" value="1"/>
</dbReference>
<feature type="active site" description="Nucleophile" evidence="2">
    <location>
        <position position="9"/>
    </location>
</feature>
<sequence>MKKQRIAIDMDDVMADANGRFREILLDRLRVDCTEHLLMPEFSWQRAFPEHYQTIHSWTYESGFFAGMKVMPDAQEVIQKLMEKYEIFVVSAAVEFPLSMQEKVEWLKIHFPFIDWRFLVFCGHKYMIKADYLIDDHLKNIAAFTEGTPLLFTAAHNRHIEGYTRVNNWREVEQLLL</sequence>
<dbReference type="PANTHER" id="PTHR16504">
    <property type="entry name" value="5'(3')-DEOXYRIBONUCLEOTIDASE"/>
    <property type="match status" value="1"/>
</dbReference>
<dbReference type="Gene3D" id="1.10.40.40">
    <property type="entry name" value="Deoxyribonucleotidase, domain 2"/>
    <property type="match status" value="1"/>
</dbReference>
<accession>A0A4R4KCD0</accession>
<proteinExistence type="inferred from homology"/>
<comment type="caution">
    <text evidence="3">The sequence shown here is derived from an EMBL/GenBank/DDBJ whole genome shotgun (WGS) entry which is preliminary data.</text>
</comment>
<protein>
    <submittedName>
        <fullName evidence="3">5'(3')-deoxyribonucleotidase</fullName>
    </submittedName>
</protein>
<dbReference type="GO" id="GO:0008253">
    <property type="term" value="F:5'-nucleotidase activity"/>
    <property type="evidence" value="ECO:0007669"/>
    <property type="project" value="InterPro"/>
</dbReference>
<dbReference type="SFLD" id="SFLDG01146">
    <property type="entry name" value="C1.2.2"/>
    <property type="match status" value="1"/>
</dbReference>
<dbReference type="PANTHER" id="PTHR16504:SF4">
    <property type="entry name" value="5'(3')-DEOXYRIBONUCLEOTIDASE"/>
    <property type="match status" value="1"/>
</dbReference>
<evidence type="ECO:0000256" key="1">
    <source>
        <dbReference type="ARBA" id="ARBA00009589"/>
    </source>
</evidence>
<dbReference type="EMBL" id="SMJU01000006">
    <property type="protein sequence ID" value="TDB65353.1"/>
    <property type="molecule type" value="Genomic_DNA"/>
</dbReference>
<gene>
    <name evidence="3" type="ORF">EZE20_11700</name>
</gene>
<dbReference type="SFLD" id="SFLDG01126">
    <property type="entry name" value="C1.2:_Nucleotidase_Like"/>
    <property type="match status" value="1"/>
</dbReference>
<evidence type="ECO:0000313" key="3">
    <source>
        <dbReference type="EMBL" id="TDB65353.1"/>
    </source>
</evidence>
<dbReference type="Gene3D" id="3.40.50.1000">
    <property type="entry name" value="HAD superfamily/HAD-like"/>
    <property type="match status" value="1"/>
</dbReference>
<dbReference type="SFLD" id="SFLDS00003">
    <property type="entry name" value="Haloacid_Dehalogenase"/>
    <property type="match status" value="1"/>
</dbReference>
<reference evidence="3 4" key="1">
    <citation type="submission" date="2019-02" db="EMBL/GenBank/DDBJ databases">
        <title>Arundinibacter roseus gen. nov., sp. nov., a new member of the family Cytophagaceae.</title>
        <authorList>
            <person name="Szuroczki S."/>
            <person name="Khayer B."/>
            <person name="Sproer C."/>
            <person name="Toumi M."/>
            <person name="Szabo A."/>
            <person name="Felfoldi T."/>
            <person name="Schumann P."/>
            <person name="Toth E."/>
        </authorList>
    </citation>
    <scope>NUCLEOTIDE SEQUENCE [LARGE SCALE GENOMIC DNA]</scope>
    <source>
        <strain evidence="3 4">DMA-k-7a</strain>
    </source>
</reference>
<organism evidence="3 4">
    <name type="scientific">Arundinibacter roseus</name>
    <dbReference type="NCBI Taxonomy" id="2070510"/>
    <lineage>
        <taxon>Bacteria</taxon>
        <taxon>Pseudomonadati</taxon>
        <taxon>Bacteroidota</taxon>
        <taxon>Cytophagia</taxon>
        <taxon>Cytophagales</taxon>
        <taxon>Spirosomataceae</taxon>
        <taxon>Arundinibacter</taxon>
    </lineage>
</organism>
<dbReference type="Pfam" id="PF06941">
    <property type="entry name" value="NT5C"/>
    <property type="match status" value="1"/>
</dbReference>
<evidence type="ECO:0000313" key="4">
    <source>
        <dbReference type="Proteomes" id="UP000295706"/>
    </source>
</evidence>
<comment type="similarity">
    <text evidence="1">Belongs to the 5'(3')-deoxyribonucleotidase family.</text>
</comment>